<proteinExistence type="predicted"/>
<gene>
    <name evidence="2" type="ORF">I6N95_04340</name>
</gene>
<comment type="caution">
    <text evidence="2">The sequence shown here is derived from an EMBL/GenBank/DDBJ whole genome shotgun (WGS) entry which is preliminary data.</text>
</comment>
<evidence type="ECO:0000313" key="3">
    <source>
        <dbReference type="Proteomes" id="UP000674938"/>
    </source>
</evidence>
<evidence type="ECO:0000256" key="1">
    <source>
        <dbReference type="SAM" id="Phobius"/>
    </source>
</evidence>
<dbReference type="EMBL" id="JAEEGA010000002">
    <property type="protein sequence ID" value="MBP1040237.1"/>
    <property type="molecule type" value="Genomic_DNA"/>
</dbReference>
<keyword evidence="1" id="KW-0472">Membrane</keyword>
<reference evidence="2" key="1">
    <citation type="submission" date="2020-12" db="EMBL/GenBank/DDBJ databases">
        <title>Vagococcus allomyrinae sp. nov. and Enterococcus lavae sp. nov., isolated from the larvae of Allomyrina dichotoma.</title>
        <authorList>
            <person name="Lee S.D."/>
        </authorList>
    </citation>
    <scope>NUCLEOTIDE SEQUENCE</scope>
    <source>
        <strain evidence="2">BWB3-3</strain>
    </source>
</reference>
<sequence length="1102" mass="123264">MIKKKTTKKIRVALAIIGLALSIVTLVYLNNQRESNQLIAHPTSSITLDNGLSTEYTVKPDATQLLEPELIDQSPVYDEYLQGSDIVPTIEKIRIEGVASPMVPETPSNILRMVSWSVVDIAETSQGNFVVLYAAKGNNVGGVVKLSIFNIEGVELATYEYGDLKNAIFRLATGFYATENNQFLVYPSGRGDGSTYIRFDVNENANPIQISATQFTGTGAAAQGTALKSYLTYRVAGKKAGIDKDNPEINAQIYFSSLARMGTIAGRVPIGKVNNVGWQSGTGMDTKYVTSLETDNPIPSTQLTAIKNAYIDPIIGENQEGYYYGRIDYIDFRVSSDVKVRTTFQVFDNTDSNINGQLLRKKIFEYEDTNQPTALDVYSLRQLHELTTETELYFLSCEATMTKLIKVDLTKINKTNINAYKGEVIKQFPPYTVLEIAKNSNGTLSYYGSTTDISNANNNDFYSEFYSSKLNSSNYYVQGIMGGTTTTNPFDVISVKALEVSDIVNPKFIHAVNTPEKDKLFVAGDTMDHDNFVDKMTYIDKDGNHSSVTPAYKGLVAFAGVLRIEDDYAPAMSGFEDMMLNINDKSLSSPTLNAYDWRVLDNWLITGTKTGSLTDSKAIKLADVKDYENTLIGSTLADREKYLAMRINRNVNNLGGDIDWDALGFDKTYPGPQLATYFANDSQNQQTVMSRWVNKITDRTVIDKDHYLDVHDFTYELSKVGELSDKELVKRLSRIVAWYIIEETENGVTKKKAIEDENTLKNPAVYDHSAVTFDASQLADIMNAKKAAPYPLVFTYKGTDQDGNPVELKNRVTIFLTDETFDDENGYANDPQRELAIYAEDYSRSLYLAKDEDATKVYNTSDIKVYEFDKDRNTEGATTITLADKNKQLADLTPDSVLLRNIQNADYPQKMPMEVTYEGVNSKGETVKLTGKIVVTLIPEVLLHLRQVVVSPLAELVVPTEGYANLNNVKLADPSQQADLSYHVITSSDLEANLPLYKKIIVPFEFDYDEPDLTKQYGGITVSNVIPEYYQYEGHALTYHKTDPNGVANMVNSEVLWPIIDDKEHHEAWLTIFIKPTLSSSDHPRPYSWDYRLNELGEVIEP</sequence>
<keyword evidence="1" id="KW-1133">Transmembrane helix</keyword>
<accession>A0A940P2F7</accession>
<organism evidence="2 3">
    <name type="scientific">Vagococcus allomyrinae</name>
    <dbReference type="NCBI Taxonomy" id="2794353"/>
    <lineage>
        <taxon>Bacteria</taxon>
        <taxon>Bacillati</taxon>
        <taxon>Bacillota</taxon>
        <taxon>Bacilli</taxon>
        <taxon>Lactobacillales</taxon>
        <taxon>Enterococcaceae</taxon>
        <taxon>Vagococcus</taxon>
    </lineage>
</organism>
<dbReference type="AlphaFoldDB" id="A0A940P2F7"/>
<dbReference type="Proteomes" id="UP000674938">
    <property type="component" value="Unassembled WGS sequence"/>
</dbReference>
<dbReference type="RefSeq" id="WP_209525129.1">
    <property type="nucleotide sequence ID" value="NZ_JAEEGA010000002.1"/>
</dbReference>
<feature type="transmembrane region" description="Helical" evidence="1">
    <location>
        <begin position="12"/>
        <end position="29"/>
    </location>
</feature>
<keyword evidence="1" id="KW-0812">Transmembrane</keyword>
<evidence type="ECO:0000313" key="2">
    <source>
        <dbReference type="EMBL" id="MBP1040237.1"/>
    </source>
</evidence>
<keyword evidence="3" id="KW-1185">Reference proteome</keyword>
<name>A0A940P2F7_9ENTE</name>
<protein>
    <submittedName>
        <fullName evidence="2">Uncharacterized protein</fullName>
    </submittedName>
</protein>